<evidence type="ECO:0000313" key="2">
    <source>
        <dbReference type="EMBL" id="KAK4456792.1"/>
    </source>
</evidence>
<dbReference type="AlphaFoldDB" id="A0AAV9H8C9"/>
<organism evidence="2 3">
    <name type="scientific">Cladorrhinum samala</name>
    <dbReference type="NCBI Taxonomy" id="585594"/>
    <lineage>
        <taxon>Eukaryota</taxon>
        <taxon>Fungi</taxon>
        <taxon>Dikarya</taxon>
        <taxon>Ascomycota</taxon>
        <taxon>Pezizomycotina</taxon>
        <taxon>Sordariomycetes</taxon>
        <taxon>Sordariomycetidae</taxon>
        <taxon>Sordariales</taxon>
        <taxon>Podosporaceae</taxon>
        <taxon>Cladorrhinum</taxon>
    </lineage>
</organism>
<evidence type="ECO:0008006" key="4">
    <source>
        <dbReference type="Google" id="ProtNLM"/>
    </source>
</evidence>
<name>A0AAV9H8C9_9PEZI</name>
<feature type="chain" id="PRO_5043922698" description="Ecp2 effector protein domain-containing protein" evidence="1">
    <location>
        <begin position="23"/>
        <end position="182"/>
    </location>
</feature>
<sequence length="182" mass="19282">MSSLVNTIILITLLTCSPCAAASPVLIEGRQSCGEGVQKICYGAPSGTAQNIDPADVEFLAANIRYEARRDPSNLAFFNMPPSANFQCEEWTIASEGTVVVLAKHTSARLNTTVLAEDIANTLDGGENSTAEQVRNSILGCGENGGQVGLIYDKDNKAYNSETYKGWKATPSGLVIKVVHAA</sequence>
<protein>
    <recommendedName>
        <fullName evidence="4">Ecp2 effector protein domain-containing protein</fullName>
    </recommendedName>
</protein>
<gene>
    <name evidence="2" type="ORF">QBC42DRAFT_280557</name>
</gene>
<comment type="caution">
    <text evidence="2">The sequence shown here is derived from an EMBL/GenBank/DDBJ whole genome shotgun (WGS) entry which is preliminary data.</text>
</comment>
<keyword evidence="1" id="KW-0732">Signal</keyword>
<reference evidence="2" key="1">
    <citation type="journal article" date="2023" name="Mol. Phylogenet. Evol.">
        <title>Genome-scale phylogeny and comparative genomics of the fungal order Sordariales.</title>
        <authorList>
            <person name="Hensen N."/>
            <person name="Bonometti L."/>
            <person name="Westerberg I."/>
            <person name="Brannstrom I.O."/>
            <person name="Guillou S."/>
            <person name="Cros-Aarteil S."/>
            <person name="Calhoun S."/>
            <person name="Haridas S."/>
            <person name="Kuo A."/>
            <person name="Mondo S."/>
            <person name="Pangilinan J."/>
            <person name="Riley R."/>
            <person name="LaButti K."/>
            <person name="Andreopoulos B."/>
            <person name="Lipzen A."/>
            <person name="Chen C."/>
            <person name="Yan M."/>
            <person name="Daum C."/>
            <person name="Ng V."/>
            <person name="Clum A."/>
            <person name="Steindorff A."/>
            <person name="Ohm R.A."/>
            <person name="Martin F."/>
            <person name="Silar P."/>
            <person name="Natvig D.O."/>
            <person name="Lalanne C."/>
            <person name="Gautier V."/>
            <person name="Ament-Velasquez S.L."/>
            <person name="Kruys A."/>
            <person name="Hutchinson M.I."/>
            <person name="Powell A.J."/>
            <person name="Barry K."/>
            <person name="Miller A.N."/>
            <person name="Grigoriev I.V."/>
            <person name="Debuchy R."/>
            <person name="Gladieux P."/>
            <person name="Hiltunen Thoren M."/>
            <person name="Johannesson H."/>
        </authorList>
    </citation>
    <scope>NUCLEOTIDE SEQUENCE</scope>
    <source>
        <strain evidence="2">PSN324</strain>
    </source>
</reference>
<proteinExistence type="predicted"/>
<accession>A0AAV9H8C9</accession>
<feature type="signal peptide" evidence="1">
    <location>
        <begin position="1"/>
        <end position="22"/>
    </location>
</feature>
<dbReference type="Proteomes" id="UP001321749">
    <property type="component" value="Unassembled WGS sequence"/>
</dbReference>
<dbReference type="EMBL" id="MU865165">
    <property type="protein sequence ID" value="KAK4456792.1"/>
    <property type="molecule type" value="Genomic_DNA"/>
</dbReference>
<keyword evidence="3" id="KW-1185">Reference proteome</keyword>
<evidence type="ECO:0000256" key="1">
    <source>
        <dbReference type="SAM" id="SignalP"/>
    </source>
</evidence>
<evidence type="ECO:0000313" key="3">
    <source>
        <dbReference type="Proteomes" id="UP001321749"/>
    </source>
</evidence>
<reference evidence="2" key="2">
    <citation type="submission" date="2023-06" db="EMBL/GenBank/DDBJ databases">
        <authorList>
            <consortium name="Lawrence Berkeley National Laboratory"/>
            <person name="Mondo S.J."/>
            <person name="Hensen N."/>
            <person name="Bonometti L."/>
            <person name="Westerberg I."/>
            <person name="Brannstrom I.O."/>
            <person name="Guillou S."/>
            <person name="Cros-Aarteil S."/>
            <person name="Calhoun S."/>
            <person name="Haridas S."/>
            <person name="Kuo A."/>
            <person name="Pangilinan J."/>
            <person name="Riley R."/>
            <person name="Labutti K."/>
            <person name="Andreopoulos B."/>
            <person name="Lipzen A."/>
            <person name="Chen C."/>
            <person name="Yanf M."/>
            <person name="Daum C."/>
            <person name="Ng V."/>
            <person name="Clum A."/>
            <person name="Steindorff A."/>
            <person name="Ohm R."/>
            <person name="Martin F."/>
            <person name="Silar P."/>
            <person name="Natvig D."/>
            <person name="Lalanne C."/>
            <person name="Gautier V."/>
            <person name="Ament-Velasquez S.L."/>
            <person name="Kruys A."/>
            <person name="Hutchinson M.I."/>
            <person name="Powell A.J."/>
            <person name="Barry K."/>
            <person name="Miller A.N."/>
            <person name="Grigoriev I.V."/>
            <person name="Debuchy R."/>
            <person name="Gladieux P."/>
            <person name="Thoren M.H."/>
            <person name="Johannesson H."/>
        </authorList>
    </citation>
    <scope>NUCLEOTIDE SEQUENCE</scope>
    <source>
        <strain evidence="2">PSN324</strain>
    </source>
</reference>